<dbReference type="SUPFAM" id="SSF53067">
    <property type="entry name" value="Actin-like ATPase domain"/>
    <property type="match status" value="2"/>
</dbReference>
<dbReference type="PIRSF" id="PIRSF000722">
    <property type="entry name" value="Acetate_prop_kin"/>
    <property type="match status" value="1"/>
</dbReference>
<evidence type="ECO:0000256" key="5">
    <source>
        <dbReference type="ARBA" id="ARBA00022777"/>
    </source>
</evidence>
<keyword evidence="4 7" id="KW-0547">Nucleotide-binding</keyword>
<comment type="catalytic activity">
    <reaction evidence="7">
        <text>acetate + ATP = acetyl phosphate + ADP</text>
        <dbReference type="Rhea" id="RHEA:11352"/>
        <dbReference type="ChEBI" id="CHEBI:22191"/>
        <dbReference type="ChEBI" id="CHEBI:30089"/>
        <dbReference type="ChEBI" id="CHEBI:30616"/>
        <dbReference type="ChEBI" id="CHEBI:456216"/>
        <dbReference type="EC" id="2.7.2.1"/>
    </reaction>
</comment>
<evidence type="ECO:0000256" key="3">
    <source>
        <dbReference type="ARBA" id="ARBA00022679"/>
    </source>
</evidence>
<accession>A0ABW8TDZ8</accession>
<dbReference type="CDD" id="cd24010">
    <property type="entry name" value="ASKHA_NBD_AcK_PK"/>
    <property type="match status" value="1"/>
</dbReference>
<keyword evidence="7" id="KW-0460">Magnesium</keyword>
<dbReference type="GO" id="GO:0016301">
    <property type="term" value="F:kinase activity"/>
    <property type="evidence" value="ECO:0007669"/>
    <property type="project" value="UniProtKB-KW"/>
</dbReference>
<organism evidence="9 10">
    <name type="scientific">Clostridium neuense</name>
    <dbReference type="NCBI Taxonomy" id="1728934"/>
    <lineage>
        <taxon>Bacteria</taxon>
        <taxon>Bacillati</taxon>
        <taxon>Bacillota</taxon>
        <taxon>Clostridia</taxon>
        <taxon>Eubacteriales</taxon>
        <taxon>Clostridiaceae</taxon>
        <taxon>Clostridium</taxon>
    </lineage>
</organism>
<dbReference type="InterPro" id="IPR000890">
    <property type="entry name" value="Aliphatic_acid_kin_short-chain"/>
</dbReference>
<dbReference type="Pfam" id="PF00871">
    <property type="entry name" value="Acetate_kinase"/>
    <property type="match status" value="1"/>
</dbReference>
<dbReference type="Proteomes" id="UP001623592">
    <property type="component" value="Unassembled WGS sequence"/>
</dbReference>
<comment type="function">
    <text evidence="7">Catalyzes the formation of acetyl phosphate from acetate and ATP. Can also catalyze the reverse reaction.</text>
</comment>
<feature type="binding site" evidence="7">
    <location>
        <position position="384"/>
    </location>
    <ligand>
        <name>Mg(2+)</name>
        <dbReference type="ChEBI" id="CHEBI:18420"/>
    </ligand>
</feature>
<dbReference type="PRINTS" id="PR00471">
    <property type="entry name" value="ACETATEKNASE"/>
</dbReference>
<keyword evidence="10" id="KW-1185">Reference proteome</keyword>
<keyword evidence="2 7" id="KW-0963">Cytoplasm</keyword>
<name>A0ABW8TDZ8_9CLOT</name>
<comment type="caution">
    <text evidence="9">The sequence shown here is derived from an EMBL/GenBank/DDBJ whole genome shotgun (WGS) entry which is preliminary data.</text>
</comment>
<gene>
    <name evidence="7" type="primary">ackA</name>
    <name evidence="9" type="ORF">ACJDT4_05600</name>
</gene>
<dbReference type="NCBIfam" id="TIGR00016">
    <property type="entry name" value="ackA"/>
    <property type="match status" value="1"/>
</dbReference>
<protein>
    <recommendedName>
        <fullName evidence="7">Acetate kinase</fullName>
        <ecNumber evidence="7">2.7.2.1</ecNumber>
    </recommendedName>
    <alternativeName>
        <fullName evidence="7">Acetokinase</fullName>
    </alternativeName>
</protein>
<evidence type="ECO:0000256" key="8">
    <source>
        <dbReference type="RuleBase" id="RU003835"/>
    </source>
</evidence>
<feature type="binding site" evidence="7">
    <location>
        <begin position="282"/>
        <end position="284"/>
    </location>
    <ligand>
        <name>ATP</name>
        <dbReference type="ChEBI" id="CHEBI:30616"/>
    </ligand>
</feature>
<comment type="pathway">
    <text evidence="7">Metabolic intermediate biosynthesis; acetyl-CoA biosynthesis; acetyl-CoA from acetate: step 1/2.</text>
</comment>
<dbReference type="Gene3D" id="3.30.420.40">
    <property type="match status" value="2"/>
</dbReference>
<dbReference type="InterPro" id="IPR043129">
    <property type="entry name" value="ATPase_NBD"/>
</dbReference>
<sequence>MKVLVVNCGSSSLKYQLINMEDEAVLAKGLVERIGIEGSVLTHKVNGEKYVIEEPMKDHTIAIKLVLNALVDKKHGVIKDMNEISAVGHRVVHGGEKYAKSVLIDDEVMKSIEECSKLAPLHNPPNIIGINACKELMPNTPMVAVFDTAFHQTMPDYAYLYALPYDLYKKHGIRRYGFHGTSHKFVSKAAADFLGKDIKDLKTVVCHLGGGASVTAVNGGKSVDTSMGFTPLAGLVMGTRSGDIDPAIVSFMIKELNMTPEEVDTTLNKKSGILGLSEIGSDMRDIKKGVREDNPRAKLVFNVFHYRIKKFIGAYAAAMNGLDCLVFTGGIGENSPENRHEICKDMDFLGIKADEEKNKEAIGIDTDISAKDSKVKVLVIPTNEELMIARDTKEIVGVLK</sequence>
<evidence type="ECO:0000256" key="4">
    <source>
        <dbReference type="ARBA" id="ARBA00022741"/>
    </source>
</evidence>
<dbReference type="EMBL" id="JBJIAA010000004">
    <property type="protein sequence ID" value="MFL0249890.1"/>
    <property type="molecule type" value="Genomic_DNA"/>
</dbReference>
<keyword evidence="7" id="KW-0479">Metal-binding</keyword>
<evidence type="ECO:0000313" key="9">
    <source>
        <dbReference type="EMBL" id="MFL0249890.1"/>
    </source>
</evidence>
<dbReference type="PROSITE" id="PS01076">
    <property type="entry name" value="ACETATE_KINASE_2"/>
    <property type="match status" value="1"/>
</dbReference>
<keyword evidence="6 7" id="KW-0067">ATP-binding</keyword>
<feature type="binding site" evidence="7">
    <location>
        <position position="7"/>
    </location>
    <ligand>
        <name>Mg(2+)</name>
        <dbReference type="ChEBI" id="CHEBI:18420"/>
    </ligand>
</feature>
<feature type="site" description="Transition state stabilizer" evidence="7">
    <location>
        <position position="240"/>
    </location>
</feature>
<evidence type="ECO:0000256" key="7">
    <source>
        <dbReference type="HAMAP-Rule" id="MF_00020"/>
    </source>
</evidence>
<dbReference type="HAMAP" id="MF_00020">
    <property type="entry name" value="Acetate_kinase"/>
    <property type="match status" value="1"/>
</dbReference>
<reference evidence="9 10" key="1">
    <citation type="submission" date="2024-11" db="EMBL/GenBank/DDBJ databases">
        <authorList>
            <person name="Heng Y.C."/>
            <person name="Lim A.C.H."/>
            <person name="Lee J.K.Y."/>
            <person name="Kittelmann S."/>
        </authorList>
    </citation>
    <scope>NUCLEOTIDE SEQUENCE [LARGE SCALE GENOMIC DNA]</scope>
    <source>
        <strain evidence="9 10">WILCCON 0114</strain>
    </source>
</reference>
<evidence type="ECO:0000256" key="6">
    <source>
        <dbReference type="ARBA" id="ARBA00022840"/>
    </source>
</evidence>
<feature type="active site" description="Proton donor/acceptor" evidence="7">
    <location>
        <position position="147"/>
    </location>
</feature>
<proteinExistence type="inferred from homology"/>
<feature type="site" description="Transition state stabilizer" evidence="7">
    <location>
        <position position="179"/>
    </location>
</feature>
<feature type="binding site" evidence="7">
    <location>
        <position position="90"/>
    </location>
    <ligand>
        <name>substrate</name>
    </ligand>
</feature>
<evidence type="ECO:0000256" key="1">
    <source>
        <dbReference type="ARBA" id="ARBA00008748"/>
    </source>
</evidence>
<comment type="similarity">
    <text evidence="1 7 8">Belongs to the acetokinase family.</text>
</comment>
<dbReference type="PANTHER" id="PTHR21060">
    <property type="entry name" value="ACETATE KINASE"/>
    <property type="match status" value="1"/>
</dbReference>
<evidence type="ECO:0000256" key="2">
    <source>
        <dbReference type="ARBA" id="ARBA00022490"/>
    </source>
</evidence>
<dbReference type="EC" id="2.7.2.1" evidence="7"/>
<keyword evidence="3 7" id="KW-0808">Transferase</keyword>
<dbReference type="PROSITE" id="PS01075">
    <property type="entry name" value="ACETATE_KINASE_1"/>
    <property type="match status" value="1"/>
</dbReference>
<dbReference type="InterPro" id="IPR004372">
    <property type="entry name" value="Ac/propionate_kinase"/>
</dbReference>
<comment type="cofactor">
    <cofactor evidence="7">
        <name>Mg(2+)</name>
        <dbReference type="ChEBI" id="CHEBI:18420"/>
    </cofactor>
    <cofactor evidence="7">
        <name>Mn(2+)</name>
        <dbReference type="ChEBI" id="CHEBI:29035"/>
    </cofactor>
    <text evidence="7">Mg(2+). Can also accept Mn(2+).</text>
</comment>
<feature type="binding site" evidence="7">
    <location>
        <begin position="207"/>
        <end position="211"/>
    </location>
    <ligand>
        <name>ATP</name>
        <dbReference type="ChEBI" id="CHEBI:30616"/>
    </ligand>
</feature>
<dbReference type="PANTHER" id="PTHR21060:SF15">
    <property type="entry name" value="ACETATE KINASE-RELATED"/>
    <property type="match status" value="1"/>
</dbReference>
<evidence type="ECO:0000313" key="10">
    <source>
        <dbReference type="Proteomes" id="UP001623592"/>
    </source>
</evidence>
<dbReference type="InterPro" id="IPR023865">
    <property type="entry name" value="Aliphatic_acid_kinase_CS"/>
</dbReference>
<comment type="subcellular location">
    <subcellularLocation>
        <location evidence="7">Cytoplasm</location>
    </subcellularLocation>
</comment>
<comment type="subunit">
    <text evidence="7">Homodimer.</text>
</comment>
<feature type="binding site" evidence="7">
    <location>
        <begin position="330"/>
        <end position="334"/>
    </location>
    <ligand>
        <name>ATP</name>
        <dbReference type="ChEBI" id="CHEBI:30616"/>
    </ligand>
</feature>
<dbReference type="RefSeq" id="WP_406786560.1">
    <property type="nucleotide sequence ID" value="NZ_JBJIAA010000004.1"/>
</dbReference>
<keyword evidence="5 7" id="KW-0418">Kinase</keyword>
<feature type="binding site" evidence="7">
    <location>
        <position position="14"/>
    </location>
    <ligand>
        <name>ATP</name>
        <dbReference type="ChEBI" id="CHEBI:30616"/>
    </ligand>
</feature>